<dbReference type="KEGG" id="aplc:110985306"/>
<dbReference type="GO" id="GO:0005783">
    <property type="term" value="C:endoplasmic reticulum"/>
    <property type="evidence" value="ECO:0007669"/>
    <property type="project" value="TreeGrafter"/>
</dbReference>
<reference evidence="10" key="1">
    <citation type="submission" date="2025-08" db="UniProtKB">
        <authorList>
            <consortium name="RefSeq"/>
        </authorList>
    </citation>
    <scope>IDENTIFICATION</scope>
</reference>
<comment type="subcellular location">
    <subcellularLocation>
        <location evidence="1">Membrane</location>
        <topology evidence="1">Multi-pass membrane protein</topology>
    </subcellularLocation>
</comment>
<evidence type="ECO:0000256" key="4">
    <source>
        <dbReference type="ARBA" id="ARBA00022989"/>
    </source>
</evidence>
<keyword evidence="9" id="KW-1185">Reference proteome</keyword>
<evidence type="ECO:0000256" key="2">
    <source>
        <dbReference type="ARBA" id="ARBA00008337"/>
    </source>
</evidence>
<dbReference type="Pfam" id="PF05241">
    <property type="entry name" value="EBP"/>
    <property type="match status" value="1"/>
</dbReference>
<accession>A0A8B7Z8F1</accession>
<feature type="transmembrane region" description="Helical" evidence="7">
    <location>
        <begin position="6"/>
        <end position="31"/>
    </location>
</feature>
<dbReference type="GeneID" id="110985306"/>
<dbReference type="OMA" id="VYLWLYL"/>
<keyword evidence="4 6" id="KW-1133">Transmembrane helix</keyword>
<comment type="similarity">
    <text evidence="2">Belongs to the EBP family.</text>
</comment>
<sequence>MESSILSATTIPALIFASILFVVSIIVGLVLGRKLSSVERLVVVWLVYDVVTHFILEGVFVYYSLVGTVLTTDGFLADVWKEYARADARWGVSDPTIVSMELLTAVFDGTLAVVLIYAILGNKHYHHYVQIVLCVCELYGGWMTFCPEWITGSPNLDTSNFLFLWVYLVFFNGIWVVIPGALMWQSWVALRDQHTELSTFKNRARGKKK</sequence>
<dbReference type="InterPro" id="IPR033118">
    <property type="entry name" value="EXPERA"/>
</dbReference>
<proteinExistence type="inferred from homology"/>
<dbReference type="PROSITE" id="PS51751">
    <property type="entry name" value="EXPERA"/>
    <property type="match status" value="1"/>
</dbReference>
<dbReference type="InterPro" id="IPR007905">
    <property type="entry name" value="EBP"/>
</dbReference>
<feature type="transmembrane region" description="Helical" evidence="7">
    <location>
        <begin position="162"/>
        <end position="184"/>
    </location>
</feature>
<dbReference type="AlphaFoldDB" id="A0A8B7Z8F1"/>
<evidence type="ECO:0000256" key="1">
    <source>
        <dbReference type="ARBA" id="ARBA00004141"/>
    </source>
</evidence>
<dbReference type="PANTHER" id="PTHR14207">
    <property type="entry name" value="STEROL ISOMERASE"/>
    <property type="match status" value="1"/>
</dbReference>
<dbReference type="GO" id="GO:0016125">
    <property type="term" value="P:sterol metabolic process"/>
    <property type="evidence" value="ECO:0007669"/>
    <property type="project" value="InterPro"/>
</dbReference>
<evidence type="ECO:0000256" key="5">
    <source>
        <dbReference type="ARBA" id="ARBA00023136"/>
    </source>
</evidence>
<feature type="transmembrane region" description="Helical" evidence="7">
    <location>
        <begin position="102"/>
        <end position="120"/>
    </location>
</feature>
<evidence type="ECO:0000256" key="7">
    <source>
        <dbReference type="SAM" id="Phobius"/>
    </source>
</evidence>
<dbReference type="GO" id="GO:0047750">
    <property type="term" value="F:cholestenol delta-isomerase activity"/>
    <property type="evidence" value="ECO:0007669"/>
    <property type="project" value="InterPro"/>
</dbReference>
<evidence type="ECO:0000256" key="3">
    <source>
        <dbReference type="ARBA" id="ARBA00022692"/>
    </source>
</evidence>
<feature type="transmembrane region" description="Helical" evidence="7">
    <location>
        <begin position="127"/>
        <end position="150"/>
    </location>
</feature>
<evidence type="ECO:0000313" key="9">
    <source>
        <dbReference type="Proteomes" id="UP000694845"/>
    </source>
</evidence>
<gene>
    <name evidence="10" type="primary">LOC110985306</name>
</gene>
<keyword evidence="5 6" id="KW-0472">Membrane</keyword>
<protein>
    <submittedName>
        <fullName evidence="10">Emopamil-binding protein-like</fullName>
    </submittedName>
</protein>
<feature type="domain" description="EXPERA" evidence="8">
    <location>
        <begin position="38"/>
        <end position="183"/>
    </location>
</feature>
<name>A0A8B7Z8F1_ACAPL</name>
<dbReference type="Proteomes" id="UP000694845">
    <property type="component" value="Unplaced"/>
</dbReference>
<keyword evidence="3 6" id="KW-0812">Transmembrane</keyword>
<evidence type="ECO:0000256" key="6">
    <source>
        <dbReference type="PROSITE-ProRule" id="PRU01087"/>
    </source>
</evidence>
<dbReference type="OrthoDB" id="58557at2759"/>
<organism evidence="9 10">
    <name type="scientific">Acanthaster planci</name>
    <name type="common">Crown-of-thorns starfish</name>
    <dbReference type="NCBI Taxonomy" id="133434"/>
    <lineage>
        <taxon>Eukaryota</taxon>
        <taxon>Metazoa</taxon>
        <taxon>Echinodermata</taxon>
        <taxon>Eleutherozoa</taxon>
        <taxon>Asterozoa</taxon>
        <taxon>Asteroidea</taxon>
        <taxon>Valvatacea</taxon>
        <taxon>Valvatida</taxon>
        <taxon>Acanthasteridae</taxon>
        <taxon>Acanthaster</taxon>
    </lineage>
</organism>
<evidence type="ECO:0000313" key="10">
    <source>
        <dbReference type="RefSeq" id="XP_022101938.1"/>
    </source>
</evidence>
<evidence type="ECO:0000259" key="8">
    <source>
        <dbReference type="PROSITE" id="PS51751"/>
    </source>
</evidence>
<dbReference type="RefSeq" id="XP_022101938.1">
    <property type="nucleotide sequence ID" value="XM_022246246.1"/>
</dbReference>
<dbReference type="PANTHER" id="PTHR14207:SF1">
    <property type="entry name" value="EMOPAMIL-BINDING PROTEIN-LIKE"/>
    <property type="match status" value="1"/>
</dbReference>
<feature type="transmembrane region" description="Helical" evidence="7">
    <location>
        <begin position="43"/>
        <end position="65"/>
    </location>
</feature>
<dbReference type="GO" id="GO:0016020">
    <property type="term" value="C:membrane"/>
    <property type="evidence" value="ECO:0007669"/>
    <property type="project" value="UniProtKB-SubCell"/>
</dbReference>